<dbReference type="Proteomes" id="UP000095287">
    <property type="component" value="Unplaced"/>
</dbReference>
<protein>
    <submittedName>
        <fullName evidence="2">Chromo domain-containing protein</fullName>
    </submittedName>
</protein>
<keyword evidence="1" id="KW-1185">Reference proteome</keyword>
<sequence>MVDRVGPDGQHPRAWVRPRCSCVLEHTKRRDRKLEKERFGGLQWGPFEQNGELFTVNVDDKAKEARLVNAEGIEEGHGEKRAKDQRVAQRRLARTVNRHKRPVNRYNPRKGQTVDLSLVVGRTASSGAIGCATKGQSDAVLSTFLSYKSSTHPSVLPIVSLLQNATSSASQASPLGVRIGTQPLGSDLSTCDVTAAAFASPRAVQRASPLFARRCCGLVHRTVARERDAPRWGANGERGEVLTSAGRARHRRLLHLHMTGADRRLVYRVLWDGSKGDQMRDDQVTLTSRGLIWPGKALG</sequence>
<accession>A0A1I8A3W2</accession>
<proteinExistence type="predicted"/>
<dbReference type="AlphaFoldDB" id="A0A1I8A3W2"/>
<organism evidence="1 2">
    <name type="scientific">Steinernema glaseri</name>
    <dbReference type="NCBI Taxonomy" id="37863"/>
    <lineage>
        <taxon>Eukaryota</taxon>
        <taxon>Metazoa</taxon>
        <taxon>Ecdysozoa</taxon>
        <taxon>Nematoda</taxon>
        <taxon>Chromadorea</taxon>
        <taxon>Rhabditida</taxon>
        <taxon>Tylenchina</taxon>
        <taxon>Panagrolaimomorpha</taxon>
        <taxon>Strongyloidoidea</taxon>
        <taxon>Steinernematidae</taxon>
        <taxon>Steinernema</taxon>
    </lineage>
</organism>
<reference evidence="2" key="1">
    <citation type="submission" date="2016-11" db="UniProtKB">
        <authorList>
            <consortium name="WormBaseParasite"/>
        </authorList>
    </citation>
    <scope>IDENTIFICATION</scope>
</reference>
<evidence type="ECO:0000313" key="2">
    <source>
        <dbReference type="WBParaSite" id="L893_g32618.t1"/>
    </source>
</evidence>
<name>A0A1I8A3W2_9BILA</name>
<evidence type="ECO:0000313" key="1">
    <source>
        <dbReference type="Proteomes" id="UP000095287"/>
    </source>
</evidence>
<dbReference type="WBParaSite" id="L893_g32618.t1">
    <property type="protein sequence ID" value="L893_g32618.t1"/>
    <property type="gene ID" value="L893_g32618"/>
</dbReference>